<keyword evidence="6" id="KW-1185">Reference proteome</keyword>
<dbReference type="Proteomes" id="UP000622533">
    <property type="component" value="Unassembled WGS sequence"/>
</dbReference>
<dbReference type="GO" id="GO:0016705">
    <property type="term" value="F:oxidoreductase activity, acting on paired donors, with incorporation or reduction of molecular oxygen"/>
    <property type="evidence" value="ECO:0007669"/>
    <property type="project" value="InterPro"/>
</dbReference>
<dbReference type="GO" id="GO:0020037">
    <property type="term" value="F:heme binding"/>
    <property type="evidence" value="ECO:0007669"/>
    <property type="project" value="InterPro"/>
</dbReference>
<evidence type="ECO:0000256" key="4">
    <source>
        <dbReference type="RuleBase" id="RU000461"/>
    </source>
</evidence>
<evidence type="ECO:0000313" key="6">
    <source>
        <dbReference type="Proteomes" id="UP000622533"/>
    </source>
</evidence>
<accession>A0A8J6ZTB8</accession>
<reference evidence="5" key="1">
    <citation type="submission" date="2020-10" db="EMBL/GenBank/DDBJ databases">
        <authorList>
            <person name="Castelo-Branco R."/>
            <person name="Eusebio N."/>
            <person name="Adriana R."/>
            <person name="Vieira A."/>
            <person name="Brugerolle De Fraissinette N."/>
            <person name="Rezende De Castro R."/>
            <person name="Schneider M.P."/>
            <person name="Vasconcelos V."/>
            <person name="Leao P.N."/>
        </authorList>
    </citation>
    <scope>NUCLEOTIDE SEQUENCE</scope>
    <source>
        <strain evidence="5">LEGE 12446</strain>
    </source>
</reference>
<dbReference type="RefSeq" id="WP_193912929.1">
    <property type="nucleotide sequence ID" value="NZ_JADEXS020000001.1"/>
</dbReference>
<organism evidence="5 6">
    <name type="scientific">Desmonostoc muscorum LEGE 12446</name>
    <dbReference type="NCBI Taxonomy" id="1828758"/>
    <lineage>
        <taxon>Bacteria</taxon>
        <taxon>Bacillati</taxon>
        <taxon>Cyanobacteriota</taxon>
        <taxon>Cyanophyceae</taxon>
        <taxon>Nostocales</taxon>
        <taxon>Nostocaceae</taxon>
        <taxon>Desmonostoc</taxon>
    </lineage>
</organism>
<keyword evidence="3 4" id="KW-0408">Iron</keyword>
<comment type="similarity">
    <text evidence="2 4">Belongs to the cytochrome P450 family.</text>
</comment>
<dbReference type="InterPro" id="IPR001128">
    <property type="entry name" value="Cyt_P450"/>
</dbReference>
<dbReference type="Pfam" id="PF00067">
    <property type="entry name" value="p450"/>
    <property type="match status" value="1"/>
</dbReference>
<comment type="cofactor">
    <cofactor evidence="1 3">
        <name>heme</name>
        <dbReference type="ChEBI" id="CHEBI:30413"/>
    </cofactor>
</comment>
<dbReference type="InterPro" id="IPR002401">
    <property type="entry name" value="Cyt_P450_E_grp-I"/>
</dbReference>
<dbReference type="AlphaFoldDB" id="A0A8J6ZTB8"/>
<evidence type="ECO:0000256" key="2">
    <source>
        <dbReference type="ARBA" id="ARBA00010617"/>
    </source>
</evidence>
<dbReference type="InterPro" id="IPR050121">
    <property type="entry name" value="Cytochrome_P450_monoxygenase"/>
</dbReference>
<feature type="binding site" description="axial binding residue" evidence="3">
    <location>
        <position position="395"/>
    </location>
    <ligand>
        <name>heme</name>
        <dbReference type="ChEBI" id="CHEBI:30413"/>
    </ligand>
    <ligandPart>
        <name>Fe</name>
        <dbReference type="ChEBI" id="CHEBI:18248"/>
    </ligandPart>
</feature>
<dbReference type="CDD" id="cd11053">
    <property type="entry name" value="CYP110-like"/>
    <property type="match status" value="1"/>
</dbReference>
<gene>
    <name evidence="5" type="ORF">IQ276_00985</name>
</gene>
<dbReference type="InterPro" id="IPR017972">
    <property type="entry name" value="Cyt_P450_CS"/>
</dbReference>
<keyword evidence="3 4" id="KW-0479">Metal-binding</keyword>
<dbReference type="SUPFAM" id="SSF48264">
    <property type="entry name" value="Cytochrome P450"/>
    <property type="match status" value="1"/>
</dbReference>
<dbReference type="EMBL" id="JADEXS010000006">
    <property type="protein sequence ID" value="MBE9021079.1"/>
    <property type="molecule type" value="Genomic_DNA"/>
</dbReference>
<dbReference type="GO" id="GO:0004497">
    <property type="term" value="F:monooxygenase activity"/>
    <property type="evidence" value="ECO:0007669"/>
    <property type="project" value="UniProtKB-KW"/>
</dbReference>
<dbReference type="PRINTS" id="PR00385">
    <property type="entry name" value="P450"/>
</dbReference>
<comment type="caution">
    <text evidence="5">The sequence shown here is derived from an EMBL/GenBank/DDBJ whole genome shotgun (WGS) entry which is preliminary data.</text>
</comment>
<sequence>MTLPDGPKAPPLMQMLQWISNPLNYMESNAQRYGDIFTSGSSWNLKPIVFVSNPQAIQKIFLNETKQFEAPATAKRIFRPLLGDLSISRTEDGAHHRRKRQLLMPPFHGEKMAAHGELICDITKQVMNRLKPNETFSAIASLQEVSMRVILEGVFGMHEGKRYELIKELLVPWWEALSSPIGSALLFMPLLQLDLGPWSTWGRFCRLREQINQLLLLEIQERRKQFDPTRTDILTTLMSALDETGQPMTDEELRDEMLTLLTAGQETTATAIAWAMYWIHYQPNVIDKLHNELATLNGSKDPMTIARLPYLTAVCQETLRIYPAIYSSFARMVKSPVELMGYELPAGTEVMACIYLTHQREDIYPEPKQFKPERFLERKFSPYEYLPFGGGNRRCIGEALALFEMKLVLATILSGYQLELADKEPIRPQVRRVTLSPTGGVKMVMIGQYQPQDLPVINKAVSLSKK</sequence>
<keyword evidence="3 4" id="KW-0349">Heme</keyword>
<dbReference type="GO" id="GO:0005506">
    <property type="term" value="F:iron ion binding"/>
    <property type="evidence" value="ECO:0007669"/>
    <property type="project" value="InterPro"/>
</dbReference>
<proteinExistence type="inferred from homology"/>
<dbReference type="PANTHER" id="PTHR24305">
    <property type="entry name" value="CYTOCHROME P450"/>
    <property type="match status" value="1"/>
</dbReference>
<protein>
    <submittedName>
        <fullName evidence="5">Cytochrome P450</fullName>
    </submittedName>
</protein>
<dbReference type="PROSITE" id="PS00086">
    <property type="entry name" value="CYTOCHROME_P450"/>
    <property type="match status" value="1"/>
</dbReference>
<evidence type="ECO:0000256" key="1">
    <source>
        <dbReference type="ARBA" id="ARBA00001971"/>
    </source>
</evidence>
<evidence type="ECO:0000256" key="3">
    <source>
        <dbReference type="PIRSR" id="PIRSR602401-1"/>
    </source>
</evidence>
<name>A0A8J6ZTB8_DESMC</name>
<dbReference type="InterPro" id="IPR036396">
    <property type="entry name" value="Cyt_P450_sf"/>
</dbReference>
<dbReference type="PRINTS" id="PR00463">
    <property type="entry name" value="EP450I"/>
</dbReference>
<keyword evidence="4" id="KW-0560">Oxidoreductase</keyword>
<dbReference type="PANTHER" id="PTHR24305:SF166">
    <property type="entry name" value="CYTOCHROME P450 12A4, MITOCHONDRIAL-RELATED"/>
    <property type="match status" value="1"/>
</dbReference>
<keyword evidence="4" id="KW-0503">Monooxygenase</keyword>
<dbReference type="Gene3D" id="1.10.630.10">
    <property type="entry name" value="Cytochrome P450"/>
    <property type="match status" value="1"/>
</dbReference>
<evidence type="ECO:0000313" key="5">
    <source>
        <dbReference type="EMBL" id="MBE9021079.1"/>
    </source>
</evidence>